<evidence type="ECO:0000259" key="9">
    <source>
        <dbReference type="Pfam" id="PF13724"/>
    </source>
</evidence>
<comment type="caution">
    <text evidence="11">The sequence shown here is derived from an EMBL/GenBank/DDBJ whole genome shotgun (WGS) entry which is preliminary data.</text>
</comment>
<evidence type="ECO:0000256" key="6">
    <source>
        <dbReference type="ARBA" id="ARBA00023157"/>
    </source>
</evidence>
<evidence type="ECO:0000256" key="2">
    <source>
        <dbReference type="ARBA" id="ARBA00009743"/>
    </source>
</evidence>
<dbReference type="InterPro" id="IPR041233">
    <property type="entry name" value="Melibiase_C"/>
</dbReference>
<protein>
    <recommendedName>
        <fullName evidence="3 8">Alpha-galactosidase</fullName>
        <ecNumber evidence="3 8">3.2.1.22</ecNumber>
    </recommendedName>
    <alternativeName>
        <fullName evidence="8">Melibiase</fullName>
    </alternativeName>
</protein>
<keyword evidence="6 8" id="KW-1015">Disulfide bond</keyword>
<dbReference type="Proteomes" id="UP001210211">
    <property type="component" value="Unassembled WGS sequence"/>
</dbReference>
<dbReference type="InterPro" id="IPR013785">
    <property type="entry name" value="Aldolase_TIM"/>
</dbReference>
<name>A0AAD6ESP3_9POAL</name>
<organism evidence="11 12">
    <name type="scientific">Rhynchospora tenuis</name>
    <dbReference type="NCBI Taxonomy" id="198213"/>
    <lineage>
        <taxon>Eukaryota</taxon>
        <taxon>Viridiplantae</taxon>
        <taxon>Streptophyta</taxon>
        <taxon>Embryophyta</taxon>
        <taxon>Tracheophyta</taxon>
        <taxon>Spermatophyta</taxon>
        <taxon>Magnoliopsida</taxon>
        <taxon>Liliopsida</taxon>
        <taxon>Poales</taxon>
        <taxon>Cyperaceae</taxon>
        <taxon>Cyperoideae</taxon>
        <taxon>Rhynchosporeae</taxon>
        <taxon>Rhynchospora</taxon>
    </lineage>
</organism>
<dbReference type="PANTHER" id="PTHR11452:SF75">
    <property type="entry name" value="ALPHA-GALACTOSIDASE MEL1"/>
    <property type="match status" value="1"/>
</dbReference>
<keyword evidence="12" id="KW-1185">Reference proteome</keyword>
<evidence type="ECO:0000313" key="12">
    <source>
        <dbReference type="Proteomes" id="UP001210211"/>
    </source>
</evidence>
<proteinExistence type="inferred from homology"/>
<dbReference type="Pfam" id="PF17801">
    <property type="entry name" value="Melibiase_C"/>
    <property type="match status" value="1"/>
</dbReference>
<dbReference type="InterPro" id="IPR025830">
    <property type="entry name" value="DNA_bnd_dom_ovate"/>
</dbReference>
<dbReference type="SUPFAM" id="SSF51011">
    <property type="entry name" value="Glycosyl hydrolase domain"/>
    <property type="match status" value="1"/>
</dbReference>
<evidence type="ECO:0000256" key="8">
    <source>
        <dbReference type="RuleBase" id="RU361168"/>
    </source>
</evidence>
<feature type="domain" description="DNA-binding" evidence="9">
    <location>
        <begin position="1"/>
        <end position="37"/>
    </location>
</feature>
<dbReference type="Gene3D" id="3.20.20.70">
    <property type="entry name" value="Aldolase class I"/>
    <property type="match status" value="1"/>
</dbReference>
<dbReference type="InterPro" id="IPR013780">
    <property type="entry name" value="Glyco_hydro_b"/>
</dbReference>
<dbReference type="PANTHER" id="PTHR11452">
    <property type="entry name" value="ALPHA-GALACTOSIDASE/ALPHA-N-ACETYLGALACTOSAMINIDASE"/>
    <property type="match status" value="1"/>
</dbReference>
<dbReference type="CDD" id="cd14792">
    <property type="entry name" value="GH27"/>
    <property type="match status" value="1"/>
</dbReference>
<dbReference type="Pfam" id="PF16499">
    <property type="entry name" value="Melibiase_2"/>
    <property type="match status" value="1"/>
</dbReference>
<accession>A0AAD6ESP3</accession>
<keyword evidence="7 8" id="KW-0326">Glycosidase</keyword>
<dbReference type="InterPro" id="IPR000111">
    <property type="entry name" value="Glyco_hydro_27/36_CS"/>
</dbReference>
<dbReference type="EC" id="3.2.1.22" evidence="3 8"/>
<reference evidence="11 12" key="1">
    <citation type="journal article" date="2022" name="Cell">
        <title>Repeat-based holocentromeres influence genome architecture and karyotype evolution.</title>
        <authorList>
            <person name="Hofstatter P.G."/>
            <person name="Thangavel G."/>
            <person name="Lux T."/>
            <person name="Neumann P."/>
            <person name="Vondrak T."/>
            <person name="Novak P."/>
            <person name="Zhang M."/>
            <person name="Costa L."/>
            <person name="Castellani M."/>
            <person name="Scott A."/>
            <person name="Toegelov H."/>
            <person name="Fuchs J."/>
            <person name="Mata-Sucre Y."/>
            <person name="Dias Y."/>
            <person name="Vanzela A.L.L."/>
            <person name="Huettel B."/>
            <person name="Almeida C.C.S."/>
            <person name="Simkova H."/>
            <person name="Souza G."/>
            <person name="Pedrosa-Harand A."/>
            <person name="Macas J."/>
            <person name="Mayer K.F.X."/>
            <person name="Houben A."/>
            <person name="Marques A."/>
        </authorList>
    </citation>
    <scope>NUCLEOTIDE SEQUENCE [LARGE SCALE GENOMIC DNA]</scope>
    <source>
        <strain evidence="11">RhyTen1mFocal</strain>
    </source>
</reference>
<dbReference type="PRINTS" id="PR00740">
    <property type="entry name" value="GLHYDRLASE27"/>
</dbReference>
<evidence type="ECO:0000313" key="11">
    <source>
        <dbReference type="EMBL" id="KAJ3699595.1"/>
    </source>
</evidence>
<evidence type="ECO:0000256" key="7">
    <source>
        <dbReference type="ARBA" id="ARBA00023295"/>
    </source>
</evidence>
<evidence type="ECO:0000256" key="4">
    <source>
        <dbReference type="ARBA" id="ARBA00022729"/>
    </source>
</evidence>
<evidence type="ECO:0000256" key="5">
    <source>
        <dbReference type="ARBA" id="ARBA00022801"/>
    </source>
</evidence>
<dbReference type="InterPro" id="IPR002241">
    <property type="entry name" value="Glyco_hydro_27"/>
</dbReference>
<dbReference type="Gene3D" id="2.60.40.1180">
    <property type="entry name" value="Golgi alpha-mannosidase II"/>
    <property type="match status" value="1"/>
</dbReference>
<evidence type="ECO:0000256" key="3">
    <source>
        <dbReference type="ARBA" id="ARBA00012755"/>
    </source>
</evidence>
<comment type="similarity">
    <text evidence="2 8">Belongs to the glycosyl hydrolase 27 family.</text>
</comment>
<dbReference type="EMBL" id="JAMRDG010000001">
    <property type="protein sequence ID" value="KAJ3699595.1"/>
    <property type="molecule type" value="Genomic_DNA"/>
</dbReference>
<dbReference type="PROSITE" id="PS00512">
    <property type="entry name" value="ALPHA_GALACTOSIDASE"/>
    <property type="match status" value="1"/>
</dbReference>
<dbReference type="FunFam" id="3.20.20.70:FF:000093">
    <property type="entry name" value="Alpha-galactosidase"/>
    <property type="match status" value="1"/>
</dbReference>
<dbReference type="GO" id="GO:0005975">
    <property type="term" value="P:carbohydrate metabolic process"/>
    <property type="evidence" value="ECO:0007669"/>
    <property type="project" value="InterPro"/>
</dbReference>
<dbReference type="Pfam" id="PF13724">
    <property type="entry name" value="DNA_binding_2"/>
    <property type="match status" value="1"/>
</dbReference>
<dbReference type="AlphaFoldDB" id="A0AAD6ESP3"/>
<evidence type="ECO:0000259" key="10">
    <source>
        <dbReference type="Pfam" id="PF17801"/>
    </source>
</evidence>
<dbReference type="FunFam" id="2.60.40.1180:FF:000008">
    <property type="entry name" value="Alpha-galactosidase"/>
    <property type="match status" value="1"/>
</dbReference>
<gene>
    <name evidence="11" type="ORF">LUZ61_003300</name>
</gene>
<dbReference type="SUPFAM" id="SSF51445">
    <property type="entry name" value="(Trans)glycosidases"/>
    <property type="match status" value="1"/>
</dbReference>
<feature type="domain" description="Alpha galactosidase C-terminal" evidence="10">
    <location>
        <begin position="543"/>
        <end position="618"/>
    </location>
</feature>
<keyword evidence="4" id="KW-0732">Signal</keyword>
<keyword evidence="5 8" id="KW-0378">Hydrolase</keyword>
<dbReference type="InterPro" id="IPR017853">
    <property type="entry name" value="GH"/>
</dbReference>
<evidence type="ECO:0000256" key="1">
    <source>
        <dbReference type="ARBA" id="ARBA00001255"/>
    </source>
</evidence>
<sequence>MGKNKFRLSNLMPNSWLYKLSDMGKPKRIRNSSKTSKKSGAEDCKLPELVISAPFPPNLQNYVPNRASQYLPSKERFNTLCQTPSRPIKFKHKPKQKPTSPVSIYRKSSHDIVFELGPTSPELKLRPILTKPRSRASKVKVRSISPRCNSKNKQRRWMSESYLVVKYSRNAEKDFMESMVEMIVEKNITEVPREKRGNHRERERGKDLEMFNLRLFTVLVLAMASMASALRLPPGIEEPSRLIRPFDTSNYGKLQLNNGLALTPQMGWNSWNFFACNINETLIRETADALVSTGLAELGYNYVNIDDCWSNMKRDVKGQLQPDSKNFPSGIKALADYVHKKGLYLGIYSDAGVFTCQVRPGSLYHESDDAKLFASWGVDYLKYDNCFNLGIKPIERYPPMRDALNATGRKIFYSLCEWGEDDPALWAGNVGNSWRTTDDITDTWESMTTIADLNDKWASYAGPGGWNDPDMLEVGNGGMTYAEYRSHFSIWALMKAPLLIGCDVRNMTSQTFEILSNKEVIAVNQDPLGVQGRKIYAEGTKNCSQVWAGPLSGKQVAVVLWNRCSDVVNISADLGLLGLDKTAQHSVRDLWSHTTLSENVVGSLTAQVQVHDCKMYTLTPTSSVYTS</sequence>
<dbReference type="GO" id="GO:0004557">
    <property type="term" value="F:alpha-galactosidase activity"/>
    <property type="evidence" value="ECO:0007669"/>
    <property type="project" value="UniProtKB-EC"/>
</dbReference>
<comment type="catalytic activity">
    <reaction evidence="1 8">
        <text>Hydrolysis of terminal, non-reducing alpha-D-galactose residues in alpha-D-galactosides, including galactose oligosaccharides, galactomannans and galactolipids.</text>
        <dbReference type="EC" id="3.2.1.22"/>
    </reaction>
</comment>
<dbReference type="GO" id="GO:0003677">
    <property type="term" value="F:DNA binding"/>
    <property type="evidence" value="ECO:0007669"/>
    <property type="project" value="InterPro"/>
</dbReference>